<dbReference type="Gene3D" id="3.40.50.300">
    <property type="entry name" value="P-loop containing nucleotide triphosphate hydrolases"/>
    <property type="match status" value="1"/>
</dbReference>
<reference evidence="4 5" key="1">
    <citation type="journal article" date="2019" name="Int. J. Syst. Evol. Microbiol.">
        <title>The Global Catalogue of Microorganisms (GCM) 10K type strain sequencing project: providing services to taxonomists for standard genome sequencing and annotation.</title>
        <authorList>
            <consortium name="The Broad Institute Genomics Platform"/>
            <consortium name="The Broad Institute Genome Sequencing Center for Infectious Disease"/>
            <person name="Wu L."/>
            <person name="Ma J."/>
        </authorList>
    </citation>
    <scope>NUCLEOTIDE SEQUENCE [LARGE SCALE GENOMIC DNA]</scope>
    <source>
        <strain evidence="4 5">JCM 15503</strain>
    </source>
</reference>
<evidence type="ECO:0000313" key="5">
    <source>
        <dbReference type="Proteomes" id="UP001500279"/>
    </source>
</evidence>
<dbReference type="PANTHER" id="PTHR35894:SF1">
    <property type="entry name" value="PHOSPHORIBULOKINASE _ URIDINE KINASE FAMILY"/>
    <property type="match status" value="1"/>
</dbReference>
<feature type="domain" description="Peptidoglycan binding-like" evidence="2">
    <location>
        <begin position="512"/>
        <end position="563"/>
    </location>
</feature>
<dbReference type="RefSeq" id="WP_231010545.1">
    <property type="nucleotide sequence ID" value="NZ_BAAAEW010000004.1"/>
</dbReference>
<dbReference type="InterPro" id="IPR049945">
    <property type="entry name" value="AAA_22"/>
</dbReference>
<sequence length="602" mass="64033">MYESYFGLACEPFSVAPDPRFLYLSDKHREALGYLMYGLRRAGGFVLLTGEIGAGKTTVWRAFLEQLPGHVDVAYVANPKLGVTALLRRLCEELRIELADDQADLIDALHGHLLLAHASGRRTLIAVDEAQALSFDVLEQLRLLTNLVTNESKLVQVLLIGQPELRNMLAMTEMESVSQRVVARFHLPALSLDEVRRYLAHRLEVAGYQGPGLFEDDAIRRLHRLCRGTPRRINVLCDRALLLAFQAGEKRVDRALVDRAAADVFGQNLQGTVPLSRLNWPAWLAGGAAAGAVLAGSLWVVPRLPGSLPKASALAEAVAAASAPAASAAPPAVASVAQTISPRASAVLDMGATALAALNAASAPAPIAPATPAMTDDAEALERLLAAGDVSDDQALRQLASWWGVTLASGEACSAARARGLVCYNARRGLAPIRQLARPGLLTLTDERGRNAHVLLSALDDDAATLQAATPGARPLRVPLARLAWLWRGDFATFWRAPPSYDAGQPMGTDGPQADWLAQQLAQVDGGPPHFSDGEMLRNRVSAFQKVQGIKPDGQVGPMTLMLLNRASGIAEPRLPFRPPAALAAPTATPAATPASASVAAR</sequence>
<organism evidence="4 5">
    <name type="scientific">Ideonella azotifigens</name>
    <dbReference type="NCBI Taxonomy" id="513160"/>
    <lineage>
        <taxon>Bacteria</taxon>
        <taxon>Pseudomonadati</taxon>
        <taxon>Pseudomonadota</taxon>
        <taxon>Betaproteobacteria</taxon>
        <taxon>Burkholderiales</taxon>
        <taxon>Sphaerotilaceae</taxon>
        <taxon>Ideonella</taxon>
    </lineage>
</organism>
<keyword evidence="5" id="KW-1185">Reference proteome</keyword>
<dbReference type="Pfam" id="PF13401">
    <property type="entry name" value="AAA_22"/>
    <property type="match status" value="1"/>
</dbReference>
<dbReference type="Gene3D" id="3.90.70.10">
    <property type="entry name" value="Cysteine proteinases"/>
    <property type="match status" value="1"/>
</dbReference>
<dbReference type="SUPFAM" id="SSF52540">
    <property type="entry name" value="P-loop containing nucleoside triphosphate hydrolases"/>
    <property type="match status" value="1"/>
</dbReference>
<protein>
    <submittedName>
        <fullName evidence="4">ExeA family protein</fullName>
    </submittedName>
</protein>
<dbReference type="InterPro" id="IPR036365">
    <property type="entry name" value="PGBD-like_sf"/>
</dbReference>
<dbReference type="InterPro" id="IPR052026">
    <property type="entry name" value="ExeA_AAA_ATPase_DNA-bind"/>
</dbReference>
<dbReference type="SUPFAM" id="SSF47090">
    <property type="entry name" value="PGBD-like"/>
    <property type="match status" value="1"/>
</dbReference>
<gene>
    <name evidence="4" type="ORF">GCM10009107_09560</name>
</gene>
<comment type="caution">
    <text evidence="4">The sequence shown here is derived from an EMBL/GenBank/DDBJ whole genome shotgun (WGS) entry which is preliminary data.</text>
</comment>
<dbReference type="InterPro" id="IPR002477">
    <property type="entry name" value="Peptidoglycan-bd-like"/>
</dbReference>
<dbReference type="Gene3D" id="1.10.101.10">
    <property type="entry name" value="PGBD-like superfamily/PGBD"/>
    <property type="match status" value="1"/>
</dbReference>
<dbReference type="PANTHER" id="PTHR35894">
    <property type="entry name" value="GENERAL SECRETION PATHWAY PROTEIN A-RELATED"/>
    <property type="match status" value="1"/>
</dbReference>
<evidence type="ECO:0000256" key="1">
    <source>
        <dbReference type="SAM" id="MobiDB-lite"/>
    </source>
</evidence>
<name>A0ABN1JPT5_9BURK</name>
<dbReference type="EMBL" id="BAAAEW010000004">
    <property type="protein sequence ID" value="GAA0744255.1"/>
    <property type="molecule type" value="Genomic_DNA"/>
</dbReference>
<dbReference type="InterPro" id="IPR027417">
    <property type="entry name" value="P-loop_NTPase"/>
</dbReference>
<dbReference type="InterPro" id="IPR036366">
    <property type="entry name" value="PGBDSf"/>
</dbReference>
<proteinExistence type="predicted"/>
<accession>A0ABN1JPT5</accession>
<evidence type="ECO:0000259" key="2">
    <source>
        <dbReference type="Pfam" id="PF01471"/>
    </source>
</evidence>
<dbReference type="Pfam" id="PF01471">
    <property type="entry name" value="PG_binding_1"/>
    <property type="match status" value="1"/>
</dbReference>
<feature type="domain" description="ORC1/DEAH AAA+ ATPase" evidence="3">
    <location>
        <begin position="42"/>
        <end position="169"/>
    </location>
</feature>
<dbReference type="Proteomes" id="UP001500279">
    <property type="component" value="Unassembled WGS sequence"/>
</dbReference>
<evidence type="ECO:0000259" key="3">
    <source>
        <dbReference type="Pfam" id="PF13401"/>
    </source>
</evidence>
<feature type="region of interest" description="Disordered" evidence="1">
    <location>
        <begin position="582"/>
        <end position="602"/>
    </location>
</feature>
<evidence type="ECO:0000313" key="4">
    <source>
        <dbReference type="EMBL" id="GAA0744255.1"/>
    </source>
</evidence>